<dbReference type="Proteomes" id="UP001589707">
    <property type="component" value="Unassembled WGS sequence"/>
</dbReference>
<evidence type="ECO:0000313" key="1">
    <source>
        <dbReference type="EMBL" id="MFB9775942.1"/>
    </source>
</evidence>
<protein>
    <submittedName>
        <fullName evidence="1">DUF6928 family protein</fullName>
    </submittedName>
</protein>
<reference evidence="1 2" key="1">
    <citation type="submission" date="2024-09" db="EMBL/GenBank/DDBJ databases">
        <authorList>
            <person name="Sun Q."/>
            <person name="Mori K."/>
        </authorList>
    </citation>
    <scope>NUCLEOTIDE SEQUENCE [LARGE SCALE GENOMIC DNA]</scope>
    <source>
        <strain evidence="1 2">JCM 11683</strain>
    </source>
</reference>
<proteinExistence type="predicted"/>
<dbReference type="InterPro" id="IPR053847">
    <property type="entry name" value="DUF6928"/>
</dbReference>
<comment type="caution">
    <text evidence="1">The sequence shown here is derived from an EMBL/GenBank/DDBJ whole genome shotgun (WGS) entry which is preliminary data.</text>
</comment>
<accession>A0ABV5X1U8</accession>
<organism evidence="1 2">
    <name type="scientific">Brevibacterium otitidis</name>
    <dbReference type="NCBI Taxonomy" id="53364"/>
    <lineage>
        <taxon>Bacteria</taxon>
        <taxon>Bacillati</taxon>
        <taxon>Actinomycetota</taxon>
        <taxon>Actinomycetes</taxon>
        <taxon>Micrococcales</taxon>
        <taxon>Brevibacteriaceae</taxon>
        <taxon>Brevibacterium</taxon>
    </lineage>
</organism>
<dbReference type="RefSeq" id="WP_376839500.1">
    <property type="nucleotide sequence ID" value="NZ_JBHMAU010000043.1"/>
</dbReference>
<dbReference type="Pfam" id="PF21997">
    <property type="entry name" value="DUF6928"/>
    <property type="match status" value="1"/>
</dbReference>
<name>A0ABV5X1U8_9MICO</name>
<keyword evidence="2" id="KW-1185">Reference proteome</keyword>
<dbReference type="EMBL" id="JBHMAU010000043">
    <property type="protein sequence ID" value="MFB9775942.1"/>
    <property type="molecule type" value="Genomic_DNA"/>
</dbReference>
<evidence type="ECO:0000313" key="2">
    <source>
        <dbReference type="Proteomes" id="UP001589707"/>
    </source>
</evidence>
<gene>
    <name evidence="1" type="ORF">ACFFN1_05915</name>
</gene>
<sequence length="202" mass="21156">MGLSVSAVIADTELTDAQLTAVGLYPRPETAATSEVMLNPADDRVLVTRHGGHTIIVDGAAEVAEQFEGTSTELPGRVVVAGTVDSVGYAVFRVFDNGRAARVLETSDGEIVTDEGEPLSQEDSFVFRTDGDVEVDGQLLIDTLASLASVPGSPDIFELEGQVYALAGTGLEVEPGSAPGHEHLGNEALKPQKKGFFGRLFG</sequence>